<dbReference type="Proteomes" id="UP000633205">
    <property type="component" value="Unassembled WGS sequence"/>
</dbReference>
<name>A0A916YBZ9_9MICO</name>
<evidence type="ECO:0000256" key="5">
    <source>
        <dbReference type="ARBA" id="ARBA00022989"/>
    </source>
</evidence>
<dbReference type="PANTHER" id="PTHR30353">
    <property type="entry name" value="INNER MEMBRANE PROTEIN DEDA-RELATED"/>
    <property type="match status" value="1"/>
</dbReference>
<dbReference type="InterPro" id="IPR032816">
    <property type="entry name" value="VTT_dom"/>
</dbReference>
<dbReference type="PANTHER" id="PTHR30353:SF15">
    <property type="entry name" value="INNER MEMBRANE PROTEIN YABI"/>
    <property type="match status" value="1"/>
</dbReference>
<feature type="domain" description="VTT" evidence="8">
    <location>
        <begin position="47"/>
        <end position="163"/>
    </location>
</feature>
<evidence type="ECO:0000256" key="3">
    <source>
        <dbReference type="ARBA" id="ARBA00022475"/>
    </source>
</evidence>
<dbReference type="GO" id="GO:0005886">
    <property type="term" value="C:plasma membrane"/>
    <property type="evidence" value="ECO:0007669"/>
    <property type="project" value="UniProtKB-SubCell"/>
</dbReference>
<evidence type="ECO:0000259" key="8">
    <source>
        <dbReference type="Pfam" id="PF09335"/>
    </source>
</evidence>
<comment type="similarity">
    <text evidence="2 7">Belongs to the DedA family.</text>
</comment>
<accession>A0A916YBZ9</accession>
<evidence type="ECO:0000313" key="10">
    <source>
        <dbReference type="Proteomes" id="UP000633205"/>
    </source>
</evidence>
<proteinExistence type="inferred from homology"/>
<feature type="transmembrane region" description="Helical" evidence="7">
    <location>
        <begin position="20"/>
        <end position="41"/>
    </location>
</feature>
<dbReference type="AlphaFoldDB" id="A0A916YBZ9"/>
<comment type="subcellular location">
    <subcellularLocation>
        <location evidence="1 7">Cell membrane</location>
        <topology evidence="1 7">Multi-pass membrane protein</topology>
    </subcellularLocation>
</comment>
<gene>
    <name evidence="9" type="ORF">GCM10010915_20280</name>
</gene>
<protein>
    <recommendedName>
        <fullName evidence="8">VTT domain-containing protein</fullName>
    </recommendedName>
</protein>
<keyword evidence="3 7" id="KW-1003">Cell membrane</keyword>
<evidence type="ECO:0000256" key="2">
    <source>
        <dbReference type="ARBA" id="ARBA00010792"/>
    </source>
</evidence>
<dbReference type="Pfam" id="PF09335">
    <property type="entry name" value="VTT_dom"/>
    <property type="match status" value="1"/>
</dbReference>
<sequence length="213" mass="23196">MLNEVLSTILDVVQSVAPWLRILIASIAIMLETSVLIGLIVPGDTIVIVAATGVTSVPEALILGAFVVAGAFAGESIGYAIGRWAGPWLRESRLGRWIGRRNWDRAETYLQRRGGIAIFLSRFLPVLHSVVPLTVGMSGYPYRKFVAWTIPACVLWSAIYISIAAGAAETYRELAGSAHWAGYAFIGIIVAGLLLVFAGKKLLGWFERRHMKD</sequence>
<keyword evidence="5 7" id="KW-1133">Transmembrane helix</keyword>
<reference evidence="9" key="2">
    <citation type="submission" date="2020-09" db="EMBL/GenBank/DDBJ databases">
        <authorList>
            <person name="Sun Q."/>
            <person name="Zhou Y."/>
        </authorList>
    </citation>
    <scope>NUCLEOTIDE SEQUENCE</scope>
    <source>
        <strain evidence="9">CGMCC 1.15152</strain>
    </source>
</reference>
<evidence type="ECO:0000256" key="4">
    <source>
        <dbReference type="ARBA" id="ARBA00022692"/>
    </source>
</evidence>
<evidence type="ECO:0000256" key="1">
    <source>
        <dbReference type="ARBA" id="ARBA00004651"/>
    </source>
</evidence>
<reference evidence="9" key="1">
    <citation type="journal article" date="2014" name="Int. J. Syst. Evol. Microbiol.">
        <title>Complete genome sequence of Corynebacterium casei LMG S-19264T (=DSM 44701T), isolated from a smear-ripened cheese.</title>
        <authorList>
            <consortium name="US DOE Joint Genome Institute (JGI-PGF)"/>
            <person name="Walter F."/>
            <person name="Albersmeier A."/>
            <person name="Kalinowski J."/>
            <person name="Ruckert C."/>
        </authorList>
    </citation>
    <scope>NUCLEOTIDE SEQUENCE</scope>
    <source>
        <strain evidence="9">CGMCC 1.15152</strain>
    </source>
</reference>
<feature type="transmembrane region" description="Helical" evidence="7">
    <location>
        <begin position="145"/>
        <end position="168"/>
    </location>
</feature>
<organism evidence="9 10">
    <name type="scientific">Microbacterium faecale</name>
    <dbReference type="NCBI Taxonomy" id="1804630"/>
    <lineage>
        <taxon>Bacteria</taxon>
        <taxon>Bacillati</taxon>
        <taxon>Actinomycetota</taxon>
        <taxon>Actinomycetes</taxon>
        <taxon>Micrococcales</taxon>
        <taxon>Microbacteriaceae</taxon>
        <taxon>Microbacterium</taxon>
    </lineage>
</organism>
<evidence type="ECO:0000256" key="7">
    <source>
        <dbReference type="RuleBase" id="RU367016"/>
    </source>
</evidence>
<evidence type="ECO:0000256" key="6">
    <source>
        <dbReference type="ARBA" id="ARBA00023136"/>
    </source>
</evidence>
<evidence type="ECO:0000313" key="9">
    <source>
        <dbReference type="EMBL" id="GGD39466.1"/>
    </source>
</evidence>
<keyword evidence="6 7" id="KW-0472">Membrane</keyword>
<feature type="transmembrane region" description="Helical" evidence="7">
    <location>
        <begin position="180"/>
        <end position="199"/>
    </location>
</feature>
<comment type="caution">
    <text evidence="7">Lacks conserved residue(s) required for the propagation of feature annotation.</text>
</comment>
<comment type="caution">
    <text evidence="9">The sequence shown here is derived from an EMBL/GenBank/DDBJ whole genome shotgun (WGS) entry which is preliminary data.</text>
</comment>
<keyword evidence="4 7" id="KW-0812">Transmembrane</keyword>
<dbReference type="InterPro" id="IPR032818">
    <property type="entry name" value="DedA-like"/>
</dbReference>
<dbReference type="EMBL" id="BMHO01000001">
    <property type="protein sequence ID" value="GGD39466.1"/>
    <property type="molecule type" value="Genomic_DNA"/>
</dbReference>
<keyword evidence="10" id="KW-1185">Reference proteome</keyword>